<dbReference type="Gene3D" id="3.30.420.40">
    <property type="match status" value="1"/>
</dbReference>
<reference evidence="1" key="2">
    <citation type="submission" date="2020-11" db="EMBL/GenBank/DDBJ databases">
        <authorList>
            <person name="McCartney M.A."/>
            <person name="Auch B."/>
            <person name="Kono T."/>
            <person name="Mallez S."/>
            <person name="Becker A."/>
            <person name="Gohl D.M."/>
            <person name="Silverstein K.A.T."/>
            <person name="Koren S."/>
            <person name="Bechman K.B."/>
            <person name="Herman A."/>
            <person name="Abrahante J.E."/>
            <person name="Garbe J."/>
        </authorList>
    </citation>
    <scope>NUCLEOTIDE SEQUENCE</scope>
    <source>
        <strain evidence="1">Duluth1</strain>
        <tissue evidence="1">Whole animal</tissue>
    </source>
</reference>
<dbReference type="PANTHER" id="PTHR14187">
    <property type="entry name" value="ALPHA KINASE/ELONGATION FACTOR 2 KINASE"/>
    <property type="match status" value="1"/>
</dbReference>
<dbReference type="Proteomes" id="UP000828390">
    <property type="component" value="Unassembled WGS sequence"/>
</dbReference>
<dbReference type="InterPro" id="IPR043129">
    <property type="entry name" value="ATPase_NBD"/>
</dbReference>
<protein>
    <submittedName>
        <fullName evidence="1">Uncharacterized protein</fullName>
    </submittedName>
</protein>
<name>A0A9D4JXW0_DREPO</name>
<gene>
    <name evidence="1" type="ORF">DPMN_128972</name>
</gene>
<dbReference type="AlphaFoldDB" id="A0A9D4JXW0"/>
<keyword evidence="2" id="KW-1185">Reference proteome</keyword>
<evidence type="ECO:0000313" key="1">
    <source>
        <dbReference type="EMBL" id="KAH3827044.1"/>
    </source>
</evidence>
<dbReference type="EMBL" id="JAIWYP010000005">
    <property type="protein sequence ID" value="KAH3827044.1"/>
    <property type="molecule type" value="Genomic_DNA"/>
</dbReference>
<comment type="caution">
    <text evidence="1">The sequence shown here is derived from an EMBL/GenBank/DDBJ whole genome shotgun (WGS) entry which is preliminary data.</text>
</comment>
<dbReference type="PANTHER" id="PTHR14187:SF5">
    <property type="entry name" value="HEAT SHOCK 70 KDA PROTEIN 12A"/>
    <property type="match status" value="1"/>
</dbReference>
<sequence>MSGFRHNSGSKKLVVAAIDFGTTCTGYAYYVRRDDRTHLADINTNQAWTGSAETGLQAPTTVLMNPDKQFDAFGFEAEAKYKSLSLHNRHRDWYYFRHFKMNLHHTRELTRDMLLTDASGKTMKAMIIFAEAIKYVKVHLQKRLREGLNEDVLPREICWVLTVPAIWRQSAKQFMKEAASKAGIPGAQLSLALEPESAAIYCKEQALSRVGGVDGVYLRAFDPGERYIVVDCGGGTIDTTGHEVLADGTLRELHAATGGPWGGTLVNEAFEQFLAKMVTPPVFERFRAECASDWIELERDFENAKRGFSSSAGETDLRFPPELGRMYQESQKLDLRERLKEDKYRKGVELVKNNLLIKPVVMKEFFRAATAQINAHIGDLLKKRELRDVSTLLLVGGFSESRIVSEAVREFHSRMRVIIPEGGSLAILKGAVMFGLNSRIIAERVSPYTYGVHTRKFLATGNGYPASSLKKVQGRLLVDNAFDKHIEIGERVYIGGTSVERKYVISNRRNRSVFWNVFQSTLRDPLLCDFDNGCVYLGKLTIEIPQEIVEERVSLRLSMTCRGSELEARVMAQDQGLSCGAVFDFLDTDITGSDVSVDLDEVHVD</sequence>
<dbReference type="SUPFAM" id="SSF53067">
    <property type="entry name" value="Actin-like ATPase domain"/>
    <property type="match status" value="2"/>
</dbReference>
<dbReference type="CDD" id="cd10229">
    <property type="entry name" value="ASKHA_NBD_HSP70_HSPA12"/>
    <property type="match status" value="1"/>
</dbReference>
<proteinExistence type="predicted"/>
<evidence type="ECO:0000313" key="2">
    <source>
        <dbReference type="Proteomes" id="UP000828390"/>
    </source>
</evidence>
<reference evidence="1" key="1">
    <citation type="journal article" date="2019" name="bioRxiv">
        <title>The Genome of the Zebra Mussel, Dreissena polymorpha: A Resource for Invasive Species Research.</title>
        <authorList>
            <person name="McCartney M.A."/>
            <person name="Auch B."/>
            <person name="Kono T."/>
            <person name="Mallez S."/>
            <person name="Zhang Y."/>
            <person name="Obille A."/>
            <person name="Becker A."/>
            <person name="Abrahante J.E."/>
            <person name="Garbe J."/>
            <person name="Badalamenti J.P."/>
            <person name="Herman A."/>
            <person name="Mangelson H."/>
            <person name="Liachko I."/>
            <person name="Sullivan S."/>
            <person name="Sone E.D."/>
            <person name="Koren S."/>
            <person name="Silverstein K.A.T."/>
            <person name="Beckman K.B."/>
            <person name="Gohl D.M."/>
        </authorList>
    </citation>
    <scope>NUCLEOTIDE SEQUENCE</scope>
    <source>
        <strain evidence="1">Duluth1</strain>
        <tissue evidence="1">Whole animal</tissue>
    </source>
</reference>
<organism evidence="1 2">
    <name type="scientific">Dreissena polymorpha</name>
    <name type="common">Zebra mussel</name>
    <name type="synonym">Mytilus polymorpha</name>
    <dbReference type="NCBI Taxonomy" id="45954"/>
    <lineage>
        <taxon>Eukaryota</taxon>
        <taxon>Metazoa</taxon>
        <taxon>Spiralia</taxon>
        <taxon>Lophotrochozoa</taxon>
        <taxon>Mollusca</taxon>
        <taxon>Bivalvia</taxon>
        <taxon>Autobranchia</taxon>
        <taxon>Heteroconchia</taxon>
        <taxon>Euheterodonta</taxon>
        <taxon>Imparidentia</taxon>
        <taxon>Neoheterodontei</taxon>
        <taxon>Myida</taxon>
        <taxon>Dreissenoidea</taxon>
        <taxon>Dreissenidae</taxon>
        <taxon>Dreissena</taxon>
    </lineage>
</organism>
<accession>A0A9D4JXW0</accession>